<dbReference type="InterPro" id="IPR029060">
    <property type="entry name" value="PIN-like_dom_sf"/>
</dbReference>
<dbReference type="Gene3D" id="3.40.50.1010">
    <property type="entry name" value="5'-nuclease"/>
    <property type="match status" value="1"/>
</dbReference>
<evidence type="ECO:0000313" key="5">
    <source>
        <dbReference type="EMBL" id="RKP23121.1"/>
    </source>
</evidence>
<evidence type="ECO:0000256" key="2">
    <source>
        <dbReference type="ARBA" id="ARBA00022517"/>
    </source>
</evidence>
<dbReference type="GO" id="GO:0006364">
    <property type="term" value="P:rRNA processing"/>
    <property type="evidence" value="ECO:0007669"/>
    <property type="project" value="UniProtKB-KW"/>
</dbReference>
<dbReference type="CDD" id="cd08553">
    <property type="entry name" value="PIN_Fcf1-like"/>
    <property type="match status" value="1"/>
</dbReference>
<dbReference type="GO" id="GO:0032040">
    <property type="term" value="C:small-subunit processome"/>
    <property type="evidence" value="ECO:0007669"/>
    <property type="project" value="InterPro"/>
</dbReference>
<dbReference type="Proteomes" id="UP000278143">
    <property type="component" value="Unassembled WGS sequence"/>
</dbReference>
<sequence>VTTSCVMAELKTASEDRRALAVARRMERRRCSHKQPVSGAECIAEIIGDKNEFNYCVASQDHALREQLRLVPGVPLLYERRSVLIVEPVSAATQLAAQK</sequence>
<keyword evidence="2" id="KW-0690">Ribosome biogenesis</keyword>
<feature type="non-terminal residue" evidence="5">
    <location>
        <position position="1"/>
    </location>
</feature>
<evidence type="ECO:0000256" key="3">
    <source>
        <dbReference type="ARBA" id="ARBA00022552"/>
    </source>
</evidence>
<name>A0A4P9YV71_9FUNG</name>
<comment type="subcellular location">
    <subcellularLocation>
        <location evidence="1">Nucleus</location>
        <location evidence="1">Nucleolus</location>
    </subcellularLocation>
</comment>
<keyword evidence="6" id="KW-1185">Reference proteome</keyword>
<evidence type="ECO:0000256" key="4">
    <source>
        <dbReference type="ARBA" id="ARBA00023242"/>
    </source>
</evidence>
<proteinExistence type="predicted"/>
<organism evidence="5 6">
    <name type="scientific">Syncephalis pseudoplumigaleata</name>
    <dbReference type="NCBI Taxonomy" id="1712513"/>
    <lineage>
        <taxon>Eukaryota</taxon>
        <taxon>Fungi</taxon>
        <taxon>Fungi incertae sedis</taxon>
        <taxon>Zoopagomycota</taxon>
        <taxon>Zoopagomycotina</taxon>
        <taxon>Zoopagomycetes</taxon>
        <taxon>Zoopagales</taxon>
        <taxon>Piptocephalidaceae</taxon>
        <taxon>Syncephalis</taxon>
    </lineage>
</organism>
<reference evidence="6" key="1">
    <citation type="journal article" date="2018" name="Nat. Microbiol.">
        <title>Leveraging single-cell genomics to expand the fungal tree of life.</title>
        <authorList>
            <person name="Ahrendt S.R."/>
            <person name="Quandt C.A."/>
            <person name="Ciobanu D."/>
            <person name="Clum A."/>
            <person name="Salamov A."/>
            <person name="Andreopoulos B."/>
            <person name="Cheng J.F."/>
            <person name="Woyke T."/>
            <person name="Pelin A."/>
            <person name="Henrissat B."/>
            <person name="Reynolds N.K."/>
            <person name="Benny G.L."/>
            <person name="Smith M.E."/>
            <person name="James T.Y."/>
            <person name="Grigoriev I.V."/>
        </authorList>
    </citation>
    <scope>NUCLEOTIDE SEQUENCE [LARGE SCALE GENOMIC DNA]</scope>
    <source>
        <strain evidence="6">Benny S71-1</strain>
    </source>
</reference>
<dbReference type="OrthoDB" id="25675at2759"/>
<protein>
    <submittedName>
        <fullName evidence="5">rRNA-processing protein Fcf1/Utp23</fullName>
    </submittedName>
</protein>
<dbReference type="EMBL" id="KZ991291">
    <property type="protein sequence ID" value="RKP23121.1"/>
    <property type="molecule type" value="Genomic_DNA"/>
</dbReference>
<dbReference type="SUPFAM" id="SSF88723">
    <property type="entry name" value="PIN domain-like"/>
    <property type="match status" value="1"/>
</dbReference>
<dbReference type="PANTHER" id="PTHR12416">
    <property type="entry name" value="RRNA-PROCESSING PROTEIN UTP23 HOMOLOG"/>
    <property type="match status" value="1"/>
</dbReference>
<dbReference type="Pfam" id="PF04900">
    <property type="entry name" value="Fcf1"/>
    <property type="match status" value="1"/>
</dbReference>
<keyword evidence="4" id="KW-0539">Nucleus</keyword>
<feature type="non-terminal residue" evidence="5">
    <location>
        <position position="99"/>
    </location>
</feature>
<dbReference type="AlphaFoldDB" id="A0A4P9YV71"/>
<evidence type="ECO:0000313" key="6">
    <source>
        <dbReference type="Proteomes" id="UP000278143"/>
    </source>
</evidence>
<gene>
    <name evidence="5" type="ORF">SYNPS1DRAFT_10920</name>
</gene>
<accession>A0A4P9YV71</accession>
<keyword evidence="3" id="KW-0698">rRNA processing</keyword>
<evidence type="ECO:0000256" key="1">
    <source>
        <dbReference type="ARBA" id="ARBA00004604"/>
    </source>
</evidence>
<dbReference type="InterPro" id="IPR006984">
    <property type="entry name" value="Fcf1/UTP23"/>
</dbReference>